<comment type="caution">
    <text evidence="1">The sequence shown here is derived from an EMBL/GenBank/DDBJ whole genome shotgun (WGS) entry which is preliminary data.</text>
</comment>
<dbReference type="SUPFAM" id="SSF53474">
    <property type="entry name" value="alpha/beta-Hydrolases"/>
    <property type="match status" value="1"/>
</dbReference>
<dbReference type="PATRIC" id="fig|55398.3.peg.4565"/>
<dbReference type="RefSeq" id="WP_004885494.1">
    <property type="nucleotide sequence ID" value="NZ_LJRF01000186.1"/>
</dbReference>
<reference evidence="1 2" key="1">
    <citation type="submission" date="2015-09" db="EMBL/GenBank/DDBJ databases">
        <title>Genome announcement of multiple Pseudomonas syringae strains.</title>
        <authorList>
            <person name="Thakur S."/>
            <person name="Wang P.W."/>
            <person name="Gong Y."/>
            <person name="Weir B.S."/>
            <person name="Guttman D.S."/>
        </authorList>
    </citation>
    <scope>NUCLEOTIDE SEQUENCE [LARGE SCALE GENOMIC DNA]</scope>
    <source>
        <strain evidence="1 2">ICMP3882</strain>
    </source>
</reference>
<dbReference type="EMBL" id="LJRF01000186">
    <property type="protein sequence ID" value="KPY43551.1"/>
    <property type="molecule type" value="Genomic_DNA"/>
</dbReference>
<gene>
    <name evidence="1" type="ORF">ALO47_03647</name>
</gene>
<evidence type="ECO:0000313" key="1">
    <source>
        <dbReference type="EMBL" id="KPY43551.1"/>
    </source>
</evidence>
<dbReference type="InterPro" id="IPR029058">
    <property type="entry name" value="AB_hydrolase_fold"/>
</dbReference>
<evidence type="ECO:0008006" key="3">
    <source>
        <dbReference type="Google" id="ProtNLM"/>
    </source>
</evidence>
<sequence>MARPTWTPEGFDDWQSFFPATGFVRPPAPLDLTDRFISCWHQPEARLPKSTLIVLIAGLYSEFMPRCFHGVPRALKSSGHEVLRVPVRSSRGVMAQGSHISKVLATHLRQGQRFVVLAHSKGGLDALAALAQSNELQKACDGIALVQPPAGASTLVDELLDRTPGIGRTGLPAPYYRFDRLRRTLVNTRWLAGATRDISSRRDPKITQLLDELPGNLNAVHVVSWSASGHSFLDTHHTRLDRLRPRHAHDGQFYIERLCLPNVPQICLPHLDHGQPVLGGGGFDQVRFWMTLLDVLQPSSRNPQAN</sequence>
<dbReference type="Proteomes" id="UP000050554">
    <property type="component" value="Unassembled WGS sequence"/>
</dbReference>
<name>A0A0P9ZAF7_PSESI</name>
<organism evidence="1 2">
    <name type="scientific">Pseudomonas syringae pv. ribicola</name>
    <dbReference type="NCBI Taxonomy" id="55398"/>
    <lineage>
        <taxon>Bacteria</taxon>
        <taxon>Pseudomonadati</taxon>
        <taxon>Pseudomonadota</taxon>
        <taxon>Gammaproteobacteria</taxon>
        <taxon>Pseudomonadales</taxon>
        <taxon>Pseudomonadaceae</taxon>
        <taxon>Pseudomonas</taxon>
    </lineage>
</organism>
<dbReference type="AlphaFoldDB" id="A0A0P9ZAF7"/>
<dbReference type="Gene3D" id="3.40.50.1820">
    <property type="entry name" value="alpha/beta hydrolase"/>
    <property type="match status" value="1"/>
</dbReference>
<evidence type="ECO:0000313" key="2">
    <source>
        <dbReference type="Proteomes" id="UP000050554"/>
    </source>
</evidence>
<proteinExistence type="predicted"/>
<protein>
    <recommendedName>
        <fullName evidence="3">Acetyltransferase and hydrolase with the alpha/beta hydrolase fold</fullName>
    </recommendedName>
</protein>
<accession>A0A0P9ZAF7</accession>